<dbReference type="GO" id="GO:0004312">
    <property type="term" value="F:fatty acid synthase activity"/>
    <property type="evidence" value="ECO:0007669"/>
    <property type="project" value="TreeGrafter"/>
</dbReference>
<dbReference type="Gene3D" id="3.40.50.11460">
    <property type="match status" value="1"/>
</dbReference>
<evidence type="ECO:0000256" key="42">
    <source>
        <dbReference type="ARBA" id="ARBA00048704"/>
    </source>
</evidence>
<feature type="region of interest" description="C-terminal hotdog fold" evidence="53">
    <location>
        <begin position="1029"/>
        <end position="1162"/>
    </location>
</feature>
<feature type="region of interest" description="N-terminal hotdog fold" evidence="53">
    <location>
        <begin position="897"/>
        <end position="1017"/>
    </location>
</feature>
<dbReference type="InterPro" id="IPR006162">
    <property type="entry name" value="Ppantetheine_attach_site"/>
</dbReference>
<dbReference type="GO" id="GO:0008270">
    <property type="term" value="F:zinc ion binding"/>
    <property type="evidence" value="ECO:0007669"/>
    <property type="project" value="InterPro"/>
</dbReference>
<dbReference type="InterPro" id="IPR020806">
    <property type="entry name" value="PKS_PP-bd"/>
</dbReference>
<evidence type="ECO:0000256" key="53">
    <source>
        <dbReference type="PROSITE-ProRule" id="PRU01363"/>
    </source>
</evidence>
<proteinExistence type="predicted"/>
<dbReference type="SUPFAM" id="SSF50129">
    <property type="entry name" value="GroES-like"/>
    <property type="match status" value="1"/>
</dbReference>
<dbReference type="GO" id="GO:0006633">
    <property type="term" value="P:fatty acid biosynthetic process"/>
    <property type="evidence" value="ECO:0007669"/>
    <property type="project" value="InterPro"/>
</dbReference>
<comment type="catalytic activity">
    <reaction evidence="25">
        <text>a (3R)-hydroxyacyl-[ACP] + NADP(+) = a 3-oxoacyl-[ACP] + NADPH + H(+)</text>
        <dbReference type="Rhea" id="RHEA:17397"/>
        <dbReference type="Rhea" id="RHEA-COMP:9916"/>
        <dbReference type="Rhea" id="RHEA-COMP:9945"/>
        <dbReference type="ChEBI" id="CHEBI:15378"/>
        <dbReference type="ChEBI" id="CHEBI:57783"/>
        <dbReference type="ChEBI" id="CHEBI:58349"/>
        <dbReference type="ChEBI" id="CHEBI:78776"/>
        <dbReference type="ChEBI" id="CHEBI:78827"/>
        <dbReference type="EC" id="1.1.1.100"/>
    </reaction>
    <physiologicalReaction direction="right-to-left" evidence="25">
        <dbReference type="Rhea" id="RHEA:17399"/>
    </physiologicalReaction>
</comment>
<evidence type="ECO:0000256" key="40">
    <source>
        <dbReference type="ARBA" id="ARBA00048650"/>
    </source>
</evidence>
<evidence type="ECO:0000256" key="23">
    <source>
        <dbReference type="ARBA" id="ARBA00047300"/>
    </source>
</evidence>
<dbReference type="InterPro" id="IPR001227">
    <property type="entry name" value="Ac_transferase_dom_sf"/>
</dbReference>
<comment type="catalytic activity">
    <reaction evidence="15">
        <text>(3R)-hydroxyhexanoyl-[ACP] = (2E)-hexenoyl-[ACP] + H2O</text>
        <dbReference type="Rhea" id="RHEA:41828"/>
        <dbReference type="Rhea" id="RHEA-COMP:9630"/>
        <dbReference type="Rhea" id="RHEA-COMP:9631"/>
        <dbReference type="ChEBI" id="CHEBI:15377"/>
        <dbReference type="ChEBI" id="CHEBI:78457"/>
        <dbReference type="ChEBI" id="CHEBI:78458"/>
    </reaction>
    <physiologicalReaction direction="left-to-right" evidence="15">
        <dbReference type="Rhea" id="RHEA:41829"/>
    </physiologicalReaction>
</comment>
<dbReference type="SMART" id="SM00823">
    <property type="entry name" value="PKS_PP"/>
    <property type="match status" value="1"/>
</dbReference>
<feature type="domain" description="PKS/mFAS DH" evidence="56">
    <location>
        <begin position="897"/>
        <end position="1162"/>
    </location>
</feature>
<dbReference type="Gene3D" id="3.30.70.3290">
    <property type="match status" value="1"/>
</dbReference>
<comment type="catalytic activity">
    <reaction evidence="40">
        <text>a 2,3-saturated acyl-[ACP] + NADP(+) = a (2E)-enoyl-[ACP] + NADPH + H(+)</text>
        <dbReference type="Rhea" id="RHEA:22564"/>
        <dbReference type="Rhea" id="RHEA-COMP:9925"/>
        <dbReference type="Rhea" id="RHEA-COMP:9926"/>
        <dbReference type="ChEBI" id="CHEBI:15378"/>
        <dbReference type="ChEBI" id="CHEBI:57783"/>
        <dbReference type="ChEBI" id="CHEBI:58349"/>
        <dbReference type="ChEBI" id="CHEBI:78784"/>
        <dbReference type="ChEBI" id="CHEBI:78785"/>
        <dbReference type="EC" id="1.3.1.39"/>
    </reaction>
    <physiologicalReaction direction="right-to-left" evidence="40">
        <dbReference type="Rhea" id="RHEA:22566"/>
    </physiologicalReaction>
</comment>
<dbReference type="Pfam" id="PF02801">
    <property type="entry name" value="Ketoacyl-synt_C"/>
    <property type="match status" value="1"/>
</dbReference>
<name>A0AAC9HRH3_9PSEU</name>
<evidence type="ECO:0000256" key="17">
    <source>
        <dbReference type="ARBA" id="ARBA00023394"/>
    </source>
</evidence>
<evidence type="ECO:0000256" key="29">
    <source>
        <dbReference type="ARBA" id="ARBA00047578"/>
    </source>
</evidence>
<comment type="catalytic activity">
    <reaction evidence="41">
        <text>holo-[ACP] + acetyl-CoA = acetyl-[ACP] + CoA</text>
        <dbReference type="Rhea" id="RHEA:41788"/>
        <dbReference type="Rhea" id="RHEA-COMP:9621"/>
        <dbReference type="Rhea" id="RHEA-COMP:9685"/>
        <dbReference type="ChEBI" id="CHEBI:57287"/>
        <dbReference type="ChEBI" id="CHEBI:57288"/>
        <dbReference type="ChEBI" id="CHEBI:64479"/>
        <dbReference type="ChEBI" id="CHEBI:78446"/>
        <dbReference type="EC" id="2.3.1.38"/>
    </reaction>
    <physiologicalReaction direction="left-to-right" evidence="41">
        <dbReference type="Rhea" id="RHEA:41789"/>
    </physiologicalReaction>
</comment>
<evidence type="ECO:0000256" key="20">
    <source>
        <dbReference type="ARBA" id="ARBA00023401"/>
    </source>
</evidence>
<dbReference type="Pfam" id="PF21089">
    <property type="entry name" value="PKS_DH_N"/>
    <property type="match status" value="1"/>
</dbReference>
<comment type="catalytic activity">
    <reaction evidence="21">
        <text>(3R)-hydroxybutanoyl-[ACP] = (2E)-butenoyl-[ACP] + H2O</text>
        <dbReference type="Rhea" id="RHEA:41808"/>
        <dbReference type="Rhea" id="RHEA-COMP:9626"/>
        <dbReference type="Rhea" id="RHEA-COMP:9627"/>
        <dbReference type="ChEBI" id="CHEBI:15377"/>
        <dbReference type="ChEBI" id="CHEBI:78451"/>
        <dbReference type="ChEBI" id="CHEBI:78453"/>
    </reaction>
    <physiologicalReaction direction="left-to-right" evidence="21">
        <dbReference type="Rhea" id="RHEA:41809"/>
    </physiologicalReaction>
</comment>
<comment type="catalytic activity">
    <reaction evidence="17">
        <text>a (3R)-hydroxyacyl-[ACP] = a (2E)-enoyl-[ACP] + H2O</text>
        <dbReference type="Rhea" id="RHEA:13097"/>
        <dbReference type="Rhea" id="RHEA-COMP:9925"/>
        <dbReference type="Rhea" id="RHEA-COMP:9945"/>
        <dbReference type="ChEBI" id="CHEBI:15377"/>
        <dbReference type="ChEBI" id="CHEBI:78784"/>
        <dbReference type="ChEBI" id="CHEBI:78827"/>
        <dbReference type="EC" id="4.2.1.59"/>
    </reaction>
    <physiologicalReaction direction="left-to-right" evidence="17">
        <dbReference type="Rhea" id="RHEA:13098"/>
    </physiologicalReaction>
</comment>
<dbReference type="GO" id="GO:0004315">
    <property type="term" value="F:3-oxoacyl-[acyl-carrier-protein] synthase activity"/>
    <property type="evidence" value="ECO:0007669"/>
    <property type="project" value="UniProtKB-EC"/>
</dbReference>
<dbReference type="InterPro" id="IPR032821">
    <property type="entry name" value="PKS_assoc"/>
</dbReference>
<evidence type="ECO:0000313" key="57">
    <source>
        <dbReference type="EMBL" id="AOS63999.1"/>
    </source>
</evidence>
<dbReference type="Pfam" id="PF08990">
    <property type="entry name" value="Docking"/>
    <property type="match status" value="1"/>
</dbReference>
<evidence type="ECO:0000256" key="37">
    <source>
        <dbReference type="ARBA" id="ARBA00048420"/>
    </source>
</evidence>
<dbReference type="InterPro" id="IPR013154">
    <property type="entry name" value="ADH-like_N"/>
</dbReference>
<evidence type="ECO:0000256" key="39">
    <source>
        <dbReference type="ARBA" id="ARBA00048571"/>
    </source>
</evidence>
<dbReference type="PANTHER" id="PTHR43775">
    <property type="entry name" value="FATTY ACID SYNTHASE"/>
    <property type="match status" value="1"/>
</dbReference>
<evidence type="ECO:0000256" key="47">
    <source>
        <dbReference type="ARBA" id="ARBA00049263"/>
    </source>
</evidence>
<evidence type="ECO:0000256" key="6">
    <source>
        <dbReference type="ARBA" id="ARBA00022679"/>
    </source>
</evidence>
<dbReference type="SUPFAM" id="SSF53474">
    <property type="entry name" value="alpha/beta-Hydrolases"/>
    <property type="match status" value="1"/>
</dbReference>
<keyword evidence="6" id="KW-0808">Transferase</keyword>
<keyword evidence="7" id="KW-0702">S-nitrosylation</keyword>
<dbReference type="InterPro" id="IPR015083">
    <property type="entry name" value="NorB/c/GfsB-D-like_docking"/>
</dbReference>
<evidence type="ECO:0000256" key="28">
    <source>
        <dbReference type="ARBA" id="ARBA00047500"/>
    </source>
</evidence>
<keyword evidence="9" id="KW-0045">Antibiotic biosynthesis</keyword>
<evidence type="ECO:0000256" key="13">
    <source>
        <dbReference type="ARBA" id="ARBA00023332"/>
    </source>
</evidence>
<evidence type="ECO:0000256" key="50">
    <source>
        <dbReference type="ARBA" id="ARBA00049449"/>
    </source>
</evidence>
<evidence type="ECO:0000256" key="11">
    <source>
        <dbReference type="ARBA" id="ARBA00023268"/>
    </source>
</evidence>
<dbReference type="FunFam" id="3.40.47.10:FF:000019">
    <property type="entry name" value="Polyketide synthase type I"/>
    <property type="match status" value="1"/>
</dbReference>
<evidence type="ECO:0000256" key="26">
    <source>
        <dbReference type="ARBA" id="ARBA00047440"/>
    </source>
</evidence>
<keyword evidence="8" id="KW-0663">Pyridoxal phosphate</keyword>
<dbReference type="InterPro" id="IPR055123">
    <property type="entry name" value="SpnB-like_Rossmann"/>
</dbReference>
<dbReference type="Gene3D" id="1.10.1200.10">
    <property type="entry name" value="ACP-like"/>
    <property type="match status" value="1"/>
</dbReference>
<feature type="domain" description="Carrier" evidence="54">
    <location>
        <begin position="1953"/>
        <end position="2028"/>
    </location>
</feature>
<dbReference type="Gene3D" id="3.40.47.10">
    <property type="match status" value="1"/>
</dbReference>
<evidence type="ECO:0000256" key="18">
    <source>
        <dbReference type="ARBA" id="ARBA00023398"/>
    </source>
</evidence>
<dbReference type="Pfam" id="PF00109">
    <property type="entry name" value="ketoacyl-synt"/>
    <property type="match status" value="1"/>
</dbReference>
<comment type="catalytic activity">
    <reaction evidence="19">
        <text>(3R)-hydroxyoctadecanoyl-[ACP] = (2E)-octadecenoyl-[ACP] + H2O</text>
        <dbReference type="Rhea" id="RHEA:41924"/>
        <dbReference type="Rhea" id="RHEA-COMP:9654"/>
        <dbReference type="Rhea" id="RHEA-COMP:9655"/>
        <dbReference type="ChEBI" id="CHEBI:15377"/>
        <dbReference type="ChEBI" id="CHEBI:78488"/>
        <dbReference type="ChEBI" id="CHEBI:78489"/>
    </reaction>
    <physiologicalReaction direction="left-to-right" evidence="19">
        <dbReference type="Rhea" id="RHEA:41925"/>
    </physiologicalReaction>
</comment>
<evidence type="ECO:0000256" key="46">
    <source>
        <dbReference type="ARBA" id="ARBA00049171"/>
    </source>
</evidence>
<comment type="catalytic activity">
    <reaction evidence="16">
        <text>(3R)-hydroxydecanoyl-[ACP] = (2E)-decenoyl-[ACP] + H2O</text>
        <dbReference type="Rhea" id="RHEA:41860"/>
        <dbReference type="Rhea" id="RHEA-COMP:9638"/>
        <dbReference type="Rhea" id="RHEA-COMP:9639"/>
        <dbReference type="ChEBI" id="CHEBI:15377"/>
        <dbReference type="ChEBI" id="CHEBI:78466"/>
        <dbReference type="ChEBI" id="CHEBI:78467"/>
    </reaction>
    <physiologicalReaction direction="left-to-right" evidence="16">
        <dbReference type="Rhea" id="RHEA:41861"/>
    </physiologicalReaction>
</comment>
<dbReference type="InterPro" id="IPR014043">
    <property type="entry name" value="Acyl_transferase_dom"/>
</dbReference>
<evidence type="ECO:0000256" key="3">
    <source>
        <dbReference type="ARBA" id="ARBA00005189"/>
    </source>
</evidence>
<evidence type="ECO:0000256" key="27">
    <source>
        <dbReference type="ARBA" id="ARBA00047451"/>
    </source>
</evidence>
<dbReference type="Pfam" id="PF00550">
    <property type="entry name" value="PP-binding"/>
    <property type="match status" value="1"/>
</dbReference>
<evidence type="ECO:0000256" key="7">
    <source>
        <dbReference type="ARBA" id="ARBA00022799"/>
    </source>
</evidence>
<dbReference type="EMBL" id="CP014859">
    <property type="protein sequence ID" value="AOS63999.1"/>
    <property type="molecule type" value="Genomic_DNA"/>
</dbReference>
<evidence type="ECO:0000256" key="48">
    <source>
        <dbReference type="ARBA" id="ARBA00049414"/>
    </source>
</evidence>
<dbReference type="InterPro" id="IPR001031">
    <property type="entry name" value="Thioesterase"/>
</dbReference>
<comment type="catalytic activity">
    <reaction evidence="37">
        <text>(2E)-octenoyl-[ACP] + NADPH + H(+) = octanoyl-[ACP] + NADP(+)</text>
        <dbReference type="Rhea" id="RHEA:41848"/>
        <dbReference type="Rhea" id="RHEA-COMP:9635"/>
        <dbReference type="Rhea" id="RHEA-COMP:9636"/>
        <dbReference type="ChEBI" id="CHEBI:15378"/>
        <dbReference type="ChEBI" id="CHEBI:57783"/>
        <dbReference type="ChEBI" id="CHEBI:58349"/>
        <dbReference type="ChEBI" id="CHEBI:78462"/>
        <dbReference type="ChEBI" id="CHEBI:78463"/>
    </reaction>
    <physiologicalReaction direction="left-to-right" evidence="37">
        <dbReference type="Rhea" id="RHEA:41849"/>
    </physiologicalReaction>
</comment>
<evidence type="ECO:0000256" key="35">
    <source>
        <dbReference type="ARBA" id="ARBA00048281"/>
    </source>
</evidence>
<dbReference type="InterPro" id="IPR020843">
    <property type="entry name" value="ER"/>
</dbReference>
<comment type="catalytic activity">
    <reaction evidence="45">
        <text>decanoyl-[ACP] + malonyl-[ACP] + H(+) = 3-oxododecanoyl-[ACP] + holo-[ACP] + CO2</text>
        <dbReference type="Rhea" id="RHEA:41868"/>
        <dbReference type="Rhea" id="RHEA-COMP:9623"/>
        <dbReference type="Rhea" id="RHEA-COMP:9640"/>
        <dbReference type="Rhea" id="RHEA-COMP:9641"/>
        <dbReference type="Rhea" id="RHEA-COMP:9685"/>
        <dbReference type="ChEBI" id="CHEBI:15378"/>
        <dbReference type="ChEBI" id="CHEBI:16526"/>
        <dbReference type="ChEBI" id="CHEBI:64479"/>
        <dbReference type="ChEBI" id="CHEBI:78449"/>
        <dbReference type="ChEBI" id="CHEBI:78468"/>
        <dbReference type="ChEBI" id="CHEBI:78469"/>
    </reaction>
    <physiologicalReaction direction="left-to-right" evidence="45">
        <dbReference type="Rhea" id="RHEA:41869"/>
    </physiologicalReaction>
</comment>
<feature type="active site" description="Proton donor; for dehydratase activity" evidence="53">
    <location>
        <position position="1088"/>
    </location>
</feature>
<dbReference type="InterPro" id="IPR036291">
    <property type="entry name" value="NAD(P)-bd_dom_sf"/>
</dbReference>
<dbReference type="InterPro" id="IPR050091">
    <property type="entry name" value="PKS_NRPS_Biosynth_Enz"/>
</dbReference>
<evidence type="ECO:0000256" key="49">
    <source>
        <dbReference type="ARBA" id="ARBA00049422"/>
    </source>
</evidence>
<dbReference type="SMART" id="SM01294">
    <property type="entry name" value="PKS_PP_betabranch"/>
    <property type="match status" value="1"/>
</dbReference>
<comment type="catalytic activity">
    <reaction evidence="34">
        <text>hexadecanoyl-[ACP] + malonyl-[ACP] + H(+) = 3-oxooctadecanoyl-[ACP] + holo-[ACP] + CO2</text>
        <dbReference type="Rhea" id="RHEA:41916"/>
        <dbReference type="Rhea" id="RHEA-COMP:9623"/>
        <dbReference type="Rhea" id="RHEA-COMP:9652"/>
        <dbReference type="Rhea" id="RHEA-COMP:9653"/>
        <dbReference type="Rhea" id="RHEA-COMP:9685"/>
        <dbReference type="ChEBI" id="CHEBI:15378"/>
        <dbReference type="ChEBI" id="CHEBI:16526"/>
        <dbReference type="ChEBI" id="CHEBI:64479"/>
        <dbReference type="ChEBI" id="CHEBI:78449"/>
        <dbReference type="ChEBI" id="CHEBI:78483"/>
        <dbReference type="ChEBI" id="CHEBI:78487"/>
    </reaction>
    <physiologicalReaction direction="left-to-right" evidence="34">
        <dbReference type="Rhea" id="RHEA:41917"/>
    </physiologicalReaction>
</comment>
<dbReference type="InterPro" id="IPR036736">
    <property type="entry name" value="ACP-like_sf"/>
</dbReference>
<dbReference type="Gene3D" id="3.10.129.110">
    <property type="entry name" value="Polyketide synthase dehydratase"/>
    <property type="match status" value="1"/>
</dbReference>
<dbReference type="Gene3D" id="3.40.50.1820">
    <property type="entry name" value="alpha/beta hydrolase"/>
    <property type="match status" value="1"/>
</dbReference>
<evidence type="ECO:0000256" key="12">
    <source>
        <dbReference type="ARBA" id="ARBA00023315"/>
    </source>
</evidence>
<dbReference type="GO" id="GO:0033068">
    <property type="term" value="P:macrolide biosynthetic process"/>
    <property type="evidence" value="ECO:0007669"/>
    <property type="project" value="UniProtKB-ARBA"/>
</dbReference>
<comment type="catalytic activity">
    <reaction evidence="18">
        <text>(3R)-hydroxytetradecanoyl-[ACP] = (2E)-tetradecenoyl-[ACP] + H2O</text>
        <dbReference type="Rhea" id="RHEA:41892"/>
        <dbReference type="Rhea" id="RHEA-COMP:9646"/>
        <dbReference type="Rhea" id="RHEA-COMP:9647"/>
        <dbReference type="ChEBI" id="CHEBI:15377"/>
        <dbReference type="ChEBI" id="CHEBI:78474"/>
        <dbReference type="ChEBI" id="CHEBI:78475"/>
    </reaction>
    <physiologicalReaction direction="left-to-right" evidence="18">
        <dbReference type="Rhea" id="RHEA:41893"/>
    </physiologicalReaction>
</comment>
<dbReference type="InterPro" id="IPR020841">
    <property type="entry name" value="PKS_Beta-ketoAc_synthase_dom"/>
</dbReference>
<comment type="catalytic activity">
    <reaction evidence="39">
        <text>3-oxohexanoyl-[ACP] + NADPH + H(+) = (3R)-hydroxyhexanoyl-[ACP] + NADP(+)</text>
        <dbReference type="Rhea" id="RHEA:41824"/>
        <dbReference type="Rhea" id="RHEA-COMP:9629"/>
        <dbReference type="Rhea" id="RHEA-COMP:9630"/>
        <dbReference type="ChEBI" id="CHEBI:15378"/>
        <dbReference type="ChEBI" id="CHEBI:57783"/>
        <dbReference type="ChEBI" id="CHEBI:58349"/>
        <dbReference type="ChEBI" id="CHEBI:78456"/>
        <dbReference type="ChEBI" id="CHEBI:78457"/>
    </reaction>
    <physiologicalReaction direction="left-to-right" evidence="39">
        <dbReference type="Rhea" id="RHEA:41825"/>
    </physiologicalReaction>
</comment>
<dbReference type="GO" id="GO:0031177">
    <property type="term" value="F:phosphopantetheine binding"/>
    <property type="evidence" value="ECO:0007669"/>
    <property type="project" value="InterPro"/>
</dbReference>
<evidence type="ECO:0000259" key="56">
    <source>
        <dbReference type="PROSITE" id="PS52019"/>
    </source>
</evidence>
<comment type="pathway">
    <text evidence="3">Lipid metabolism.</text>
</comment>
<evidence type="ECO:0000256" key="36">
    <source>
        <dbReference type="ARBA" id="ARBA00048289"/>
    </source>
</evidence>
<evidence type="ECO:0000256" key="31">
    <source>
        <dbReference type="ARBA" id="ARBA00047897"/>
    </source>
</evidence>
<keyword evidence="11" id="KW-0511">Multifunctional enzyme</keyword>
<dbReference type="KEGG" id="ahm:TL08_15995"/>
<dbReference type="GO" id="GO:0004313">
    <property type="term" value="F:[acyl-carrier-protein] S-acetyltransferase activity"/>
    <property type="evidence" value="ECO:0007669"/>
    <property type="project" value="UniProtKB-EC"/>
</dbReference>
<comment type="catalytic activity">
    <reaction evidence="47">
        <text>3-oxododecanoyl-[ACP] + NADPH + H(+) = (3R)-hydroxydodecanoyl-[ACP] + NADP(+)</text>
        <dbReference type="Rhea" id="RHEA:41872"/>
        <dbReference type="Rhea" id="RHEA-COMP:9641"/>
        <dbReference type="Rhea" id="RHEA-COMP:9642"/>
        <dbReference type="ChEBI" id="CHEBI:15378"/>
        <dbReference type="ChEBI" id="CHEBI:57783"/>
        <dbReference type="ChEBI" id="CHEBI:58349"/>
        <dbReference type="ChEBI" id="CHEBI:78469"/>
        <dbReference type="ChEBI" id="CHEBI:78470"/>
    </reaction>
    <physiologicalReaction direction="left-to-right" evidence="47">
        <dbReference type="Rhea" id="RHEA:41873"/>
    </physiologicalReaction>
</comment>
<dbReference type="InterPro" id="IPR049552">
    <property type="entry name" value="PKS_DH_N"/>
</dbReference>
<comment type="catalytic activity">
    <reaction evidence="49">
        <text>3-oxooctanoyl-[ACP] + NADPH + H(+) = (3R)-hydroxyoctanoyl-[ACP] + NADP(+)</text>
        <dbReference type="Rhea" id="RHEA:41840"/>
        <dbReference type="Rhea" id="RHEA-COMP:9633"/>
        <dbReference type="Rhea" id="RHEA-COMP:9634"/>
        <dbReference type="ChEBI" id="CHEBI:15378"/>
        <dbReference type="ChEBI" id="CHEBI:57783"/>
        <dbReference type="ChEBI" id="CHEBI:58349"/>
        <dbReference type="ChEBI" id="CHEBI:78460"/>
        <dbReference type="ChEBI" id="CHEBI:78461"/>
    </reaction>
    <physiologicalReaction direction="left-to-right" evidence="49">
        <dbReference type="Rhea" id="RHEA:41841"/>
    </physiologicalReaction>
</comment>
<dbReference type="GO" id="GO:0016297">
    <property type="term" value="F:fatty acyl-[ACP] hydrolase activity"/>
    <property type="evidence" value="ECO:0007669"/>
    <property type="project" value="UniProtKB-EC"/>
</dbReference>
<comment type="catalytic activity">
    <reaction evidence="31">
        <text>(2E)-hexenoyl-[ACP] + NADPH + H(+) = hexanoyl-[ACP] + NADP(+)</text>
        <dbReference type="Rhea" id="RHEA:41832"/>
        <dbReference type="Rhea" id="RHEA-COMP:9631"/>
        <dbReference type="Rhea" id="RHEA-COMP:9632"/>
        <dbReference type="ChEBI" id="CHEBI:15378"/>
        <dbReference type="ChEBI" id="CHEBI:57783"/>
        <dbReference type="ChEBI" id="CHEBI:58349"/>
        <dbReference type="ChEBI" id="CHEBI:78458"/>
        <dbReference type="ChEBI" id="CHEBI:78459"/>
    </reaction>
    <physiologicalReaction direction="left-to-right" evidence="31">
        <dbReference type="Rhea" id="RHEA:41833"/>
    </physiologicalReaction>
</comment>
<dbReference type="InterPro" id="IPR013968">
    <property type="entry name" value="PKS_KR"/>
</dbReference>
<dbReference type="InterPro" id="IPR016039">
    <property type="entry name" value="Thiolase-like"/>
</dbReference>
<reference evidence="58" key="1">
    <citation type="submission" date="2016-03" db="EMBL/GenBank/DDBJ databases">
        <title>Complete genome sequence of the type strain Actinoalloteichus hymeniacidonis DSM 45092.</title>
        <authorList>
            <person name="Schaffert L."/>
            <person name="Albersmeier A."/>
            <person name="Winkler A."/>
            <person name="Kalinowski J."/>
            <person name="Zotchev S."/>
            <person name="Ruckert C."/>
        </authorList>
    </citation>
    <scope>NUCLEOTIDE SEQUENCE [LARGE SCALE GENOMIC DNA]</scope>
    <source>
        <strain evidence="58">HPA177(T) (DSM 45092(T))</strain>
    </source>
</reference>
<dbReference type="Gene3D" id="3.40.366.10">
    <property type="entry name" value="Malonyl-Coenzyme A Acyl Carrier Protein, domain 2"/>
    <property type="match status" value="1"/>
</dbReference>
<dbReference type="Gene3D" id="3.90.180.10">
    <property type="entry name" value="Medium-chain alcohol dehydrogenases, catalytic domain"/>
    <property type="match status" value="1"/>
</dbReference>
<dbReference type="InterPro" id="IPR009081">
    <property type="entry name" value="PP-bd_ACP"/>
</dbReference>
<comment type="catalytic activity">
    <reaction evidence="27">
        <text>tetradecanoyl-[ACP] + malonyl-[ACP] + H(+) = 3-oxohexadecanoyl-[ACP] + holo-[ACP] + CO2</text>
        <dbReference type="Rhea" id="RHEA:41900"/>
        <dbReference type="Rhea" id="RHEA-COMP:9623"/>
        <dbReference type="Rhea" id="RHEA-COMP:9648"/>
        <dbReference type="Rhea" id="RHEA-COMP:9649"/>
        <dbReference type="Rhea" id="RHEA-COMP:9685"/>
        <dbReference type="ChEBI" id="CHEBI:15378"/>
        <dbReference type="ChEBI" id="CHEBI:16526"/>
        <dbReference type="ChEBI" id="CHEBI:64479"/>
        <dbReference type="ChEBI" id="CHEBI:78449"/>
        <dbReference type="ChEBI" id="CHEBI:78477"/>
        <dbReference type="ChEBI" id="CHEBI:78478"/>
    </reaction>
    <physiologicalReaction direction="left-to-right" evidence="27">
        <dbReference type="Rhea" id="RHEA:41901"/>
    </physiologicalReaction>
</comment>
<evidence type="ECO:0000256" key="34">
    <source>
        <dbReference type="ARBA" id="ARBA00048051"/>
    </source>
</evidence>
<dbReference type="SMART" id="SM00827">
    <property type="entry name" value="PKS_AT"/>
    <property type="match status" value="1"/>
</dbReference>
<evidence type="ECO:0000256" key="16">
    <source>
        <dbReference type="ARBA" id="ARBA00023388"/>
    </source>
</evidence>
<evidence type="ECO:0000256" key="30">
    <source>
        <dbReference type="ARBA" id="ARBA00047810"/>
    </source>
</evidence>
<dbReference type="Proteomes" id="UP000095210">
    <property type="component" value="Chromosome"/>
</dbReference>
<evidence type="ECO:0000256" key="45">
    <source>
        <dbReference type="ARBA" id="ARBA00049109"/>
    </source>
</evidence>
<evidence type="ECO:0000256" key="44">
    <source>
        <dbReference type="ARBA" id="ARBA00049019"/>
    </source>
</evidence>
<dbReference type="PROSITE" id="PS00012">
    <property type="entry name" value="PHOSPHOPANTETHEINE"/>
    <property type="match status" value="1"/>
</dbReference>
<evidence type="ECO:0000256" key="32">
    <source>
        <dbReference type="ARBA" id="ARBA00047953"/>
    </source>
</evidence>
<comment type="catalytic activity">
    <reaction evidence="44">
        <text>(2E)-octadecenoyl-[ACP] + NADPH + H(+) = octadecanoyl-[ACP] + NADP(+)</text>
        <dbReference type="Rhea" id="RHEA:41928"/>
        <dbReference type="Rhea" id="RHEA-COMP:9655"/>
        <dbReference type="Rhea" id="RHEA-COMP:9656"/>
        <dbReference type="ChEBI" id="CHEBI:15378"/>
        <dbReference type="ChEBI" id="CHEBI:57783"/>
        <dbReference type="ChEBI" id="CHEBI:58349"/>
        <dbReference type="ChEBI" id="CHEBI:78489"/>
        <dbReference type="ChEBI" id="CHEBI:78495"/>
    </reaction>
    <physiologicalReaction direction="left-to-right" evidence="44">
        <dbReference type="Rhea" id="RHEA:41929"/>
    </physiologicalReaction>
</comment>
<evidence type="ECO:0000256" key="43">
    <source>
        <dbReference type="ARBA" id="ARBA00048935"/>
    </source>
</evidence>
<dbReference type="InterPro" id="IPR018201">
    <property type="entry name" value="Ketoacyl_synth_AS"/>
</dbReference>
<comment type="catalytic activity">
    <reaction evidence="23">
        <text>3-oxooctadecanoyl-[ACP] + NADPH + H(+) = (3R)-hydroxyoctadecanoyl-[ACP] + NADP(+)</text>
        <dbReference type="Rhea" id="RHEA:41920"/>
        <dbReference type="Rhea" id="RHEA-COMP:9653"/>
        <dbReference type="Rhea" id="RHEA-COMP:9654"/>
        <dbReference type="ChEBI" id="CHEBI:15378"/>
        <dbReference type="ChEBI" id="CHEBI:57783"/>
        <dbReference type="ChEBI" id="CHEBI:58349"/>
        <dbReference type="ChEBI" id="CHEBI:78487"/>
        <dbReference type="ChEBI" id="CHEBI:78488"/>
    </reaction>
    <physiologicalReaction direction="left-to-right" evidence="23">
        <dbReference type="Rhea" id="RHEA:41921"/>
    </physiologicalReaction>
</comment>
<evidence type="ECO:0000256" key="24">
    <source>
        <dbReference type="ARBA" id="ARBA00047394"/>
    </source>
</evidence>
<comment type="catalytic activity">
    <reaction evidence="29">
        <text>dodecanoyl-[ACP] + malonyl-[ACP] + H(+) = 3-oxotetradecanoyl-[ACP] + holo-[ACP] + CO2</text>
        <dbReference type="Rhea" id="RHEA:41884"/>
        <dbReference type="Rhea" id="RHEA-COMP:9623"/>
        <dbReference type="Rhea" id="RHEA-COMP:9644"/>
        <dbReference type="Rhea" id="RHEA-COMP:9645"/>
        <dbReference type="Rhea" id="RHEA-COMP:9685"/>
        <dbReference type="ChEBI" id="CHEBI:15378"/>
        <dbReference type="ChEBI" id="CHEBI:16526"/>
        <dbReference type="ChEBI" id="CHEBI:64479"/>
        <dbReference type="ChEBI" id="CHEBI:65264"/>
        <dbReference type="ChEBI" id="CHEBI:78449"/>
        <dbReference type="ChEBI" id="CHEBI:78473"/>
    </reaction>
    <physiologicalReaction direction="left-to-right" evidence="29">
        <dbReference type="Rhea" id="RHEA:41885"/>
    </physiologicalReaction>
</comment>
<comment type="pathway">
    <text evidence="2">Antibiotic biosynthesis.</text>
</comment>
<dbReference type="PANTHER" id="PTHR43775:SF51">
    <property type="entry name" value="INACTIVE PHENOLPHTHIOCEROL SYNTHESIS POLYKETIDE SYNTHASE TYPE I PKS1-RELATED"/>
    <property type="match status" value="1"/>
</dbReference>
<evidence type="ECO:0000256" key="1">
    <source>
        <dbReference type="ARBA" id="ARBA00001957"/>
    </source>
</evidence>
<comment type="catalytic activity">
    <reaction evidence="30">
        <text>(2E)-hexadecenoyl-[ACP] + NADPH + H(+) = hexadecanoyl-[ACP] + NADP(+)</text>
        <dbReference type="Rhea" id="RHEA:41912"/>
        <dbReference type="Rhea" id="RHEA-COMP:9651"/>
        <dbReference type="Rhea" id="RHEA-COMP:9652"/>
        <dbReference type="ChEBI" id="CHEBI:15378"/>
        <dbReference type="ChEBI" id="CHEBI:57783"/>
        <dbReference type="ChEBI" id="CHEBI:58349"/>
        <dbReference type="ChEBI" id="CHEBI:78481"/>
        <dbReference type="ChEBI" id="CHEBI:78483"/>
    </reaction>
    <physiologicalReaction direction="left-to-right" evidence="30">
        <dbReference type="Rhea" id="RHEA:41913"/>
    </physiologicalReaction>
</comment>
<comment type="catalytic activity">
    <reaction evidence="51">
        <text>(2E)-decenoyl-[ACP] + NADPH + H(+) = decanoyl-[ACP] + NADP(+)</text>
        <dbReference type="Rhea" id="RHEA:41864"/>
        <dbReference type="Rhea" id="RHEA-COMP:9639"/>
        <dbReference type="Rhea" id="RHEA-COMP:9640"/>
        <dbReference type="ChEBI" id="CHEBI:15378"/>
        <dbReference type="ChEBI" id="CHEBI:57783"/>
        <dbReference type="ChEBI" id="CHEBI:58349"/>
        <dbReference type="ChEBI" id="CHEBI:78467"/>
        <dbReference type="ChEBI" id="CHEBI:78468"/>
    </reaction>
    <physiologicalReaction direction="left-to-right" evidence="51">
        <dbReference type="Rhea" id="RHEA:41865"/>
    </physiologicalReaction>
</comment>
<evidence type="ECO:0000256" key="33">
    <source>
        <dbReference type="ARBA" id="ARBA00047961"/>
    </source>
</evidence>
<comment type="catalytic activity">
    <reaction evidence="35">
        <text>(2E)-dodecenoyl-[ACP] + NADPH + H(+) = dodecanoyl-[ACP] + NADP(+)</text>
        <dbReference type="Rhea" id="RHEA:41880"/>
        <dbReference type="Rhea" id="RHEA-COMP:9643"/>
        <dbReference type="Rhea" id="RHEA-COMP:9644"/>
        <dbReference type="ChEBI" id="CHEBI:15378"/>
        <dbReference type="ChEBI" id="CHEBI:57783"/>
        <dbReference type="ChEBI" id="CHEBI:58349"/>
        <dbReference type="ChEBI" id="CHEBI:65264"/>
        <dbReference type="ChEBI" id="CHEBI:78472"/>
    </reaction>
    <physiologicalReaction direction="left-to-right" evidence="35">
        <dbReference type="Rhea" id="RHEA:41881"/>
    </physiologicalReaction>
</comment>
<dbReference type="InterPro" id="IPR049900">
    <property type="entry name" value="PKS_mFAS_DH"/>
</dbReference>
<comment type="catalytic activity">
    <reaction evidence="13">
        <text>(3R)-hydroxyoctanoyl-[ACP] = (2E)-octenoyl-[ACP] + H2O</text>
        <dbReference type="Rhea" id="RHEA:41844"/>
        <dbReference type="Rhea" id="RHEA-COMP:9634"/>
        <dbReference type="Rhea" id="RHEA-COMP:9635"/>
        <dbReference type="ChEBI" id="CHEBI:15377"/>
        <dbReference type="ChEBI" id="CHEBI:78461"/>
        <dbReference type="ChEBI" id="CHEBI:78462"/>
    </reaction>
    <physiologicalReaction direction="left-to-right" evidence="13">
        <dbReference type="Rhea" id="RHEA:41845"/>
    </physiologicalReaction>
</comment>
<dbReference type="InterPro" id="IPR014031">
    <property type="entry name" value="Ketoacyl_synth_C"/>
</dbReference>
<dbReference type="InterPro" id="IPR016036">
    <property type="entry name" value="Malonyl_transacylase_ACP-bd"/>
</dbReference>
<dbReference type="SMART" id="SM00825">
    <property type="entry name" value="PKS_KS"/>
    <property type="match status" value="1"/>
</dbReference>
<dbReference type="FunFam" id="3.40.50.720:FF:000209">
    <property type="entry name" value="Polyketide synthase Pks12"/>
    <property type="match status" value="1"/>
</dbReference>
<comment type="catalytic activity">
    <reaction evidence="20">
        <text>(3R)-hydroxyhexadecanoyl-[ACP] = (2E)-hexadecenoyl-[ACP] + H2O</text>
        <dbReference type="Rhea" id="RHEA:41908"/>
        <dbReference type="Rhea" id="RHEA-COMP:9650"/>
        <dbReference type="Rhea" id="RHEA-COMP:9651"/>
        <dbReference type="ChEBI" id="CHEBI:15377"/>
        <dbReference type="ChEBI" id="CHEBI:78480"/>
        <dbReference type="ChEBI" id="CHEBI:78481"/>
    </reaction>
    <physiologicalReaction direction="left-to-right" evidence="20">
        <dbReference type="Rhea" id="RHEA:41909"/>
    </physiologicalReaction>
</comment>
<dbReference type="CDD" id="cd05195">
    <property type="entry name" value="enoyl_red"/>
    <property type="match status" value="1"/>
</dbReference>
<dbReference type="Pfam" id="PF08240">
    <property type="entry name" value="ADH_N"/>
    <property type="match status" value="1"/>
</dbReference>
<dbReference type="CDD" id="cd08956">
    <property type="entry name" value="KR_3_FAS_SDR_x"/>
    <property type="match status" value="1"/>
</dbReference>
<dbReference type="PROSITE" id="PS50075">
    <property type="entry name" value="CARRIER"/>
    <property type="match status" value="1"/>
</dbReference>
<organism evidence="57 58">
    <name type="scientific">Actinoalloteichus hymeniacidonis</name>
    <dbReference type="NCBI Taxonomy" id="340345"/>
    <lineage>
        <taxon>Bacteria</taxon>
        <taxon>Bacillati</taxon>
        <taxon>Actinomycetota</taxon>
        <taxon>Actinomycetes</taxon>
        <taxon>Pseudonocardiales</taxon>
        <taxon>Pseudonocardiaceae</taxon>
        <taxon>Actinoalloteichus</taxon>
    </lineage>
</organism>
<dbReference type="PROSITE" id="PS01162">
    <property type="entry name" value="QOR_ZETA_CRYSTAL"/>
    <property type="match status" value="1"/>
</dbReference>
<dbReference type="InterPro" id="IPR020807">
    <property type="entry name" value="PKS_DH"/>
</dbReference>
<comment type="cofactor">
    <cofactor evidence="1">
        <name>pantetheine 4'-phosphate</name>
        <dbReference type="ChEBI" id="CHEBI:47942"/>
    </cofactor>
</comment>
<dbReference type="InterPro" id="IPR016035">
    <property type="entry name" value="Acyl_Trfase/lysoPLipase"/>
</dbReference>
<evidence type="ECO:0000256" key="51">
    <source>
        <dbReference type="ARBA" id="ARBA00049521"/>
    </source>
</evidence>
<dbReference type="SUPFAM" id="SSF55048">
    <property type="entry name" value="Probable ACP-binding domain of malonyl-CoA ACP transacylase"/>
    <property type="match status" value="1"/>
</dbReference>
<dbReference type="SUPFAM" id="SSF51735">
    <property type="entry name" value="NAD(P)-binding Rossmann-fold domains"/>
    <property type="match status" value="3"/>
</dbReference>
<dbReference type="InterPro" id="IPR049551">
    <property type="entry name" value="PKS_DH_C"/>
</dbReference>
<evidence type="ECO:0000256" key="19">
    <source>
        <dbReference type="ARBA" id="ARBA00023399"/>
    </source>
</evidence>
<comment type="catalytic activity">
    <reaction evidence="33">
        <text>acetyl-[ACP] + malonyl-[ACP] + H(+) = 3-oxobutanoyl-[ACP] + holo-[ACP] + CO2</text>
        <dbReference type="Rhea" id="RHEA:41800"/>
        <dbReference type="Rhea" id="RHEA-COMP:9621"/>
        <dbReference type="Rhea" id="RHEA-COMP:9623"/>
        <dbReference type="Rhea" id="RHEA-COMP:9625"/>
        <dbReference type="Rhea" id="RHEA-COMP:9685"/>
        <dbReference type="ChEBI" id="CHEBI:15378"/>
        <dbReference type="ChEBI" id="CHEBI:16526"/>
        <dbReference type="ChEBI" id="CHEBI:64479"/>
        <dbReference type="ChEBI" id="CHEBI:78446"/>
        <dbReference type="ChEBI" id="CHEBI:78449"/>
        <dbReference type="ChEBI" id="CHEBI:78450"/>
    </reaction>
    <physiologicalReaction direction="left-to-right" evidence="33">
        <dbReference type="Rhea" id="RHEA:41801"/>
    </physiologicalReaction>
</comment>
<comment type="catalytic activity">
    <reaction evidence="50">
        <text>butanoyl-[ACP] + malonyl-[ACP] + H(+) = 3-oxohexanoyl-[ACP] + holo-[ACP] + CO2</text>
        <dbReference type="Rhea" id="RHEA:41820"/>
        <dbReference type="Rhea" id="RHEA-COMP:9623"/>
        <dbReference type="Rhea" id="RHEA-COMP:9628"/>
        <dbReference type="Rhea" id="RHEA-COMP:9629"/>
        <dbReference type="Rhea" id="RHEA-COMP:9685"/>
        <dbReference type="ChEBI" id="CHEBI:15378"/>
        <dbReference type="ChEBI" id="CHEBI:16526"/>
        <dbReference type="ChEBI" id="CHEBI:64479"/>
        <dbReference type="ChEBI" id="CHEBI:78449"/>
        <dbReference type="ChEBI" id="CHEBI:78454"/>
        <dbReference type="ChEBI" id="CHEBI:78456"/>
    </reaction>
    <physiologicalReaction direction="left-to-right" evidence="50">
        <dbReference type="Rhea" id="RHEA:41821"/>
    </physiologicalReaction>
</comment>
<evidence type="ECO:0000256" key="5">
    <source>
        <dbReference type="ARBA" id="ARBA00022553"/>
    </source>
</evidence>
<evidence type="ECO:0000256" key="8">
    <source>
        <dbReference type="ARBA" id="ARBA00022898"/>
    </source>
</evidence>
<dbReference type="GO" id="GO:0019171">
    <property type="term" value="F:(3R)-hydroxyacyl-[acyl-carrier-protein] dehydratase activity"/>
    <property type="evidence" value="ECO:0007669"/>
    <property type="project" value="UniProtKB-EC"/>
</dbReference>
<evidence type="ECO:0000259" key="54">
    <source>
        <dbReference type="PROSITE" id="PS50075"/>
    </source>
</evidence>
<comment type="catalytic activity">
    <reaction evidence="28">
        <text>(2E)-butenoyl-[ACP] + NADPH + H(+) = butanoyl-[ACP] + NADP(+)</text>
        <dbReference type="Rhea" id="RHEA:41812"/>
        <dbReference type="Rhea" id="RHEA-COMP:9627"/>
        <dbReference type="Rhea" id="RHEA-COMP:9628"/>
        <dbReference type="ChEBI" id="CHEBI:15378"/>
        <dbReference type="ChEBI" id="CHEBI:57783"/>
        <dbReference type="ChEBI" id="CHEBI:58349"/>
        <dbReference type="ChEBI" id="CHEBI:78453"/>
        <dbReference type="ChEBI" id="CHEBI:78454"/>
    </reaction>
    <physiologicalReaction direction="left-to-right" evidence="28">
        <dbReference type="Rhea" id="RHEA:41813"/>
    </physiologicalReaction>
</comment>
<keyword evidence="5" id="KW-0597">Phosphoprotein</keyword>
<comment type="catalytic activity">
    <reaction evidence="43">
        <text>3-oxotetradecanoyl-[ACP] + NADPH + H(+) = (3R)-hydroxytetradecanoyl-[ACP] + NADP(+)</text>
        <dbReference type="Rhea" id="RHEA:41888"/>
        <dbReference type="Rhea" id="RHEA-COMP:9645"/>
        <dbReference type="Rhea" id="RHEA-COMP:9646"/>
        <dbReference type="ChEBI" id="CHEBI:15378"/>
        <dbReference type="ChEBI" id="CHEBI:57783"/>
        <dbReference type="ChEBI" id="CHEBI:58349"/>
        <dbReference type="ChEBI" id="CHEBI:78473"/>
        <dbReference type="ChEBI" id="CHEBI:78474"/>
    </reaction>
    <physiologicalReaction direction="left-to-right" evidence="43">
        <dbReference type="Rhea" id="RHEA:41889"/>
    </physiologicalReaction>
</comment>
<dbReference type="PROSITE" id="PS52004">
    <property type="entry name" value="KS3_2"/>
    <property type="match status" value="1"/>
</dbReference>
<dbReference type="Pfam" id="PF08659">
    <property type="entry name" value="KR"/>
    <property type="match status" value="1"/>
</dbReference>
<dbReference type="Pfam" id="PF00975">
    <property type="entry name" value="Thioesterase"/>
    <property type="match status" value="1"/>
</dbReference>
<dbReference type="InterPro" id="IPR002364">
    <property type="entry name" value="Quin_OxRdtase/zeta-crystal_CS"/>
</dbReference>
<comment type="catalytic activity">
    <reaction evidence="48">
        <text>3-oxohexadecanoyl-[ACP] + NADPH + H(+) = (3R)-hydroxyhexadecanoyl-[ACP] + NADP(+)</text>
        <dbReference type="Rhea" id="RHEA:41904"/>
        <dbReference type="Rhea" id="RHEA-COMP:9649"/>
        <dbReference type="Rhea" id="RHEA-COMP:9650"/>
        <dbReference type="ChEBI" id="CHEBI:15378"/>
        <dbReference type="ChEBI" id="CHEBI:57783"/>
        <dbReference type="ChEBI" id="CHEBI:58349"/>
        <dbReference type="ChEBI" id="CHEBI:78478"/>
        <dbReference type="ChEBI" id="CHEBI:78480"/>
    </reaction>
    <physiologicalReaction direction="left-to-right" evidence="48">
        <dbReference type="Rhea" id="RHEA:41905"/>
    </physiologicalReaction>
</comment>
<evidence type="ECO:0000256" key="4">
    <source>
        <dbReference type="ARBA" id="ARBA00022450"/>
    </source>
</evidence>
<dbReference type="Pfam" id="PF00698">
    <property type="entry name" value="Acyl_transf_1"/>
    <property type="match status" value="1"/>
</dbReference>
<dbReference type="InterPro" id="IPR057326">
    <property type="entry name" value="KR_dom"/>
</dbReference>
<evidence type="ECO:0000256" key="2">
    <source>
        <dbReference type="ARBA" id="ARBA00004792"/>
    </source>
</evidence>
<evidence type="ECO:0000256" key="22">
    <source>
        <dbReference type="ARBA" id="ARBA00023442"/>
    </source>
</evidence>
<evidence type="ECO:0000256" key="25">
    <source>
        <dbReference type="ARBA" id="ARBA00047400"/>
    </source>
</evidence>
<evidence type="ECO:0000256" key="14">
    <source>
        <dbReference type="ARBA" id="ARBA00023351"/>
    </source>
</evidence>
<evidence type="ECO:0000256" key="15">
    <source>
        <dbReference type="ARBA" id="ARBA00023373"/>
    </source>
</evidence>
<comment type="catalytic activity">
    <reaction evidence="32">
        <text>3-oxobutanoyl-[ACP] + NADPH + H(+) = (3R)-hydroxybutanoyl-[ACP] + NADP(+)</text>
        <dbReference type="Rhea" id="RHEA:41804"/>
        <dbReference type="Rhea" id="RHEA-COMP:9625"/>
        <dbReference type="Rhea" id="RHEA-COMP:9626"/>
        <dbReference type="ChEBI" id="CHEBI:15378"/>
        <dbReference type="ChEBI" id="CHEBI:57783"/>
        <dbReference type="ChEBI" id="CHEBI:58349"/>
        <dbReference type="ChEBI" id="CHEBI:78450"/>
        <dbReference type="ChEBI" id="CHEBI:78451"/>
    </reaction>
    <physiologicalReaction direction="left-to-right" evidence="32">
        <dbReference type="Rhea" id="RHEA:41805"/>
    </physiologicalReaction>
</comment>
<protein>
    <submittedName>
        <fullName evidence="57">Polyketide synthase family protein</fullName>
    </submittedName>
</protein>
<dbReference type="SUPFAM" id="SSF52151">
    <property type="entry name" value="FabD/lysophospholipase-like"/>
    <property type="match status" value="1"/>
</dbReference>
<gene>
    <name evidence="57" type="ORF">TL08_15995</name>
</gene>
<comment type="function">
    <text evidence="22">Fatty acid synthetase is a multifunctional enzyme that catalyzes the de novo biosynthesis of long-chain saturated fatty acids starting from acetyl-CoA and malonyl-CoA in the presence of NADPH. This multifunctional protein contains 7 catalytic activities and a site for the binding of the prosthetic group 4'-phosphopantetheine of the acyl carrier protein ([ACP]) domain.</text>
</comment>
<comment type="catalytic activity">
    <reaction evidence="46">
        <text>(2E)-tetradecenoyl-[ACP] + NADPH + H(+) = tetradecanoyl-[ACP] + NADP(+)</text>
        <dbReference type="Rhea" id="RHEA:41896"/>
        <dbReference type="Rhea" id="RHEA-COMP:9647"/>
        <dbReference type="Rhea" id="RHEA-COMP:9648"/>
        <dbReference type="ChEBI" id="CHEBI:15378"/>
        <dbReference type="ChEBI" id="CHEBI:57783"/>
        <dbReference type="ChEBI" id="CHEBI:58349"/>
        <dbReference type="ChEBI" id="CHEBI:78475"/>
        <dbReference type="ChEBI" id="CHEBI:78477"/>
    </reaction>
    <physiologicalReaction direction="left-to-right" evidence="46">
        <dbReference type="Rhea" id="RHEA:41897"/>
    </physiologicalReaction>
</comment>
<keyword evidence="4" id="KW-0596">Phosphopantetheine</keyword>
<sequence>MDTQSEKVVAALRASLKDNDRLRRLHQEATAAAREPIAIVAMSCRLPGSVADPEDLWRLVDSETDAVSHFPVDRGWDVEGLYDPDPDAVGKTYSVEGGFLDDVAGFDPAFFGIGPREAVAMDPQQRLLLETAWEAFERAGIDRGTLRGSRTGVFAGLSMTDYFSRLTDVPDGLEGYLSSGAAGSVASGRIAYTFGLEGPAVTVDTACSSSLVAMHLAAQSLRQGECTLALAGGATVLSSPAGFVEFSRQRGLAADGRCKSFAGAADGTGWGEGVGMLLLERLSDAQRNGHRVLAVMRGSAVNQDGASNGLTAPNGPSQERVIRQALTSAGLGVGDVDVVEAHGTGTRLGDPIEVQALLETYGQDRPQDRPLLLGSLKSNIGHTQAAAGVAGVIKMVLAMQHGRLPKTLHVDEPTPQVDWTTGAVRLLSEAQNWPQVDRPRRAGVSSFGLSGTNAHVILEQTSEAPVVRAEPLPAVVPLVLSAKTEPALLAQAGRLKDFLETHPGVDPVDVGWSLATTRSVFDWRAVVTTGDREGLGSVTAQRVGAGRAVFVFPGQGSQWVGMAVELMDSSPVFAASMDECGSALSEFVEWSLVDVLRAGGELERVDVVQPVLWAVMVSLAALWRSFGVEPVAVVGHSQGEIAAAVVAGALSLRDGARVVALRSRVLLGIAGDGGMVSVALSVDEVRARLVDGIGVAAVNGPGSVVVSGAAGVLDRWQAEVEAAGVRVRRVPVDYASHSADVERLRDEILKVLAPVTPRSVELPFYSTLTGGVLDTSGLNAEYWYESLRRPVLFEQATRQLLEDGHDLLIESSPHPVLAVGIEETIEAAGSKAAVVGSLRRDDGSLGRFLHSVADAWAGGAKPDWDAVFGPERSTVELPTYPFQRDRYWMEAPPSTDHPLLSTALSLADGGGAVLNGRLSLRTHPWLADHAVLGSVLFPGTGFVELSLRAADEVGAAGIEELVVSAPLILAERGEVHVQVTVTAPDEMGRRSLSVHSRADEEWVLHASGVLTDEQQGAPVRLEQWPPTGAEPLDVRDLYPGLSGSGLDYGPLFQGLTAAWRSGDDLFAEVTLPDPTGAERFGLHPALSDAALHTVGLSEGSGTRLPFVFRDVSLWAVGASALRVRVSPMGADAVSVDLFGVDGRPVARTGELTLRPVSATDLATSRPAHHDLLFGLEWESVTVPPGDGGWVVLGSDDLRLGDGRVSYSDLASLAAAPPTAAVVVARTYDGDLTAAVHSATSDTLALLQEWLAEPHLDDVPLVFVTRGAVAASHDEDVTDLPGAAVWGLVRSAQSENPGRFFLVDLDGDASLPVAVATGEAQTVVRGEVVSVPRLARTASGGTMLPPADPVWRLGVTEQGSLGNLALLGAPDMSRELNEGEVRIATRAAGLNFRDVLIALGAYPDPDAVIGGEGAGVIVEVASDVIGVEVGDEVFGLFEGSGPIAVADARLVAAKPAGWSWEQAAAVPVVFLTAYYGLVDLAAAKPGERVLIHAAAGGVGSAATQLARHLGLEVFGTASTAKWDTLHATGYDDTHIANSRTLDFEQQFLDTTNGEGVDIVLDCLAGEFVDATLRLLPRGGRFLELGKADIRDPDIIATDHPGIAYRAYDLAEAGTPRLQEILADIVDLFARGILQPIPVSSFDIRRAPEAMRNLSQAKLVGKAVLTIPHTFDPHATVLVTGATGTLGALVCRHLVNTHGARNLLLVSRRGKDADGAAELVAELTESGAKVTLQACDIADRNALATVLSGHTLTAVVHTAGILDDGLLESMTPQRLAAVLRPKVDAVINLHELTTGHNLSEFVMFSSAAAALGAAGQSNYAAANAFIDAFAQHRKTHGLPATAVAWGFWEQRSAMTGHLDATDVQRITATGIVPLTSKEGLELLDLARHAEPAHTLALRLDHTALRHTPEIPPLLTRLIPRTGSMRRAAAAVEAGPQTGPKLLDHLAQLSENERGPALADAIRAEAVLVLGRAQEDAASDDTTFRDLGFDSLTALELRNRLATTTGVRLAPTVVFDHPTSEELAGHLLPKLKLRAGAPAAAPTENVDDGGEDTVVSLYQRAIGDGRVDEATDVLAMLGRLLPTFVDGESRTTTRRLADGDARPAVICLSAPIAPVIWDAYTILAKNFPEPRQMSALVPPGFVAGEPVPADLEALARACGDAVLASTGGDPVVLMGHSSGGYLAHATAAHLAGIGRPPAGVVLVDTYPLDVFDDAEYGEFMRSQMGRHALASGREAVSLGHQLVAQGAYSGFVMSWRPTPLSVPTLLVSASESMSEALRPDYAHTDAEKVWDRVVRVPGNHFTVVSAHARTTAQAIHEWLEEL</sequence>
<dbReference type="InterPro" id="IPR029058">
    <property type="entry name" value="AB_hydrolase_fold"/>
</dbReference>
<evidence type="ECO:0000256" key="9">
    <source>
        <dbReference type="ARBA" id="ARBA00023194"/>
    </source>
</evidence>
<dbReference type="InterPro" id="IPR020802">
    <property type="entry name" value="TesA-like"/>
</dbReference>
<evidence type="ECO:0000256" key="10">
    <source>
        <dbReference type="ARBA" id="ARBA00023239"/>
    </source>
</evidence>
<dbReference type="Gene3D" id="3.40.50.720">
    <property type="entry name" value="NAD(P)-binding Rossmann-like Domain"/>
    <property type="match status" value="1"/>
</dbReference>
<comment type="catalytic activity">
    <reaction evidence="26">
        <text>3-oxodecanoyl-[ACP] + NADPH + H(+) = (3R)-hydroxydecanoyl-[ACP] + NADP(+)</text>
        <dbReference type="Rhea" id="RHEA:41856"/>
        <dbReference type="Rhea" id="RHEA-COMP:9637"/>
        <dbReference type="Rhea" id="RHEA-COMP:9638"/>
        <dbReference type="ChEBI" id="CHEBI:15378"/>
        <dbReference type="ChEBI" id="CHEBI:57783"/>
        <dbReference type="ChEBI" id="CHEBI:58349"/>
        <dbReference type="ChEBI" id="CHEBI:78464"/>
        <dbReference type="ChEBI" id="CHEBI:78466"/>
    </reaction>
    <physiologicalReaction direction="left-to-right" evidence="26">
        <dbReference type="Rhea" id="RHEA:41857"/>
    </physiologicalReaction>
</comment>
<comment type="catalytic activity">
    <reaction evidence="42">
        <text>hexadecanoyl-[ACP] + H2O = hexadecanoate + holo-[ACP] + H(+)</text>
        <dbReference type="Rhea" id="RHEA:41932"/>
        <dbReference type="Rhea" id="RHEA-COMP:9652"/>
        <dbReference type="Rhea" id="RHEA-COMP:9685"/>
        <dbReference type="ChEBI" id="CHEBI:7896"/>
        <dbReference type="ChEBI" id="CHEBI:15377"/>
        <dbReference type="ChEBI" id="CHEBI:15378"/>
        <dbReference type="ChEBI" id="CHEBI:64479"/>
        <dbReference type="ChEBI" id="CHEBI:78483"/>
        <dbReference type="EC" id="3.1.2.14"/>
    </reaction>
    <physiologicalReaction direction="left-to-right" evidence="42">
        <dbReference type="Rhea" id="RHEA:41933"/>
    </physiologicalReaction>
</comment>
<dbReference type="CDD" id="cd00833">
    <property type="entry name" value="PKS"/>
    <property type="match status" value="1"/>
</dbReference>
<comment type="catalytic activity">
    <reaction evidence="24">
        <text>hexanoyl-[ACP] + malonyl-[ACP] + H(+) = 3-oxooctanoyl-[ACP] + holo-[ACP] + CO2</text>
        <dbReference type="Rhea" id="RHEA:41836"/>
        <dbReference type="Rhea" id="RHEA-COMP:9623"/>
        <dbReference type="Rhea" id="RHEA-COMP:9632"/>
        <dbReference type="Rhea" id="RHEA-COMP:9633"/>
        <dbReference type="Rhea" id="RHEA-COMP:9685"/>
        <dbReference type="ChEBI" id="CHEBI:15378"/>
        <dbReference type="ChEBI" id="CHEBI:16526"/>
        <dbReference type="ChEBI" id="CHEBI:64479"/>
        <dbReference type="ChEBI" id="CHEBI:78449"/>
        <dbReference type="ChEBI" id="CHEBI:78459"/>
        <dbReference type="ChEBI" id="CHEBI:78460"/>
    </reaction>
    <physiologicalReaction direction="left-to-right" evidence="24">
        <dbReference type="Rhea" id="RHEA:41837"/>
    </physiologicalReaction>
</comment>
<evidence type="ECO:0000256" key="21">
    <source>
        <dbReference type="ARBA" id="ARBA00023402"/>
    </source>
</evidence>
<evidence type="ECO:0000256" key="41">
    <source>
        <dbReference type="ARBA" id="ARBA00048691"/>
    </source>
</evidence>
<dbReference type="Pfam" id="PF13602">
    <property type="entry name" value="ADH_zinc_N_2"/>
    <property type="match status" value="1"/>
</dbReference>
<comment type="catalytic activity">
    <reaction evidence="38">
        <text>a fatty acyl-[ACP] + malonyl-[ACP] + H(+) = a 3-oxoacyl-[ACP] + holo-[ACP] + CO2</text>
        <dbReference type="Rhea" id="RHEA:22836"/>
        <dbReference type="Rhea" id="RHEA-COMP:9623"/>
        <dbReference type="Rhea" id="RHEA-COMP:9685"/>
        <dbReference type="Rhea" id="RHEA-COMP:9916"/>
        <dbReference type="Rhea" id="RHEA-COMP:14125"/>
        <dbReference type="ChEBI" id="CHEBI:15378"/>
        <dbReference type="ChEBI" id="CHEBI:16526"/>
        <dbReference type="ChEBI" id="CHEBI:64479"/>
        <dbReference type="ChEBI" id="CHEBI:78449"/>
        <dbReference type="ChEBI" id="CHEBI:78776"/>
        <dbReference type="ChEBI" id="CHEBI:138651"/>
        <dbReference type="EC" id="2.3.1.41"/>
    </reaction>
    <physiologicalReaction direction="left-to-right" evidence="38">
        <dbReference type="Rhea" id="RHEA:22837"/>
    </physiologicalReaction>
</comment>
<dbReference type="Pfam" id="PF16197">
    <property type="entry name" value="KAsynt_C_assoc"/>
    <property type="match status" value="1"/>
</dbReference>
<dbReference type="SMART" id="SM00826">
    <property type="entry name" value="PKS_DH"/>
    <property type="match status" value="1"/>
</dbReference>
<evidence type="ECO:0000256" key="52">
    <source>
        <dbReference type="ARBA" id="ARBA00049533"/>
    </source>
</evidence>
<dbReference type="InterPro" id="IPR011032">
    <property type="entry name" value="GroES-like_sf"/>
</dbReference>
<dbReference type="SMART" id="SM00822">
    <property type="entry name" value="PKS_KR"/>
    <property type="match status" value="1"/>
</dbReference>
<keyword evidence="10" id="KW-0456">Lyase</keyword>
<dbReference type="InterPro" id="IPR014030">
    <property type="entry name" value="Ketoacyl_synth_N"/>
</dbReference>
<dbReference type="InterPro" id="IPR042104">
    <property type="entry name" value="PKS_dehydratase_sf"/>
</dbReference>
<comment type="catalytic activity">
    <reaction evidence="36">
        <text>tetradecanoyl-[ACP] + H2O = tetradecanoate + holo-[ACP] + H(+)</text>
        <dbReference type="Rhea" id="RHEA:30123"/>
        <dbReference type="Rhea" id="RHEA-COMP:9648"/>
        <dbReference type="Rhea" id="RHEA-COMP:9685"/>
        <dbReference type="ChEBI" id="CHEBI:15377"/>
        <dbReference type="ChEBI" id="CHEBI:15378"/>
        <dbReference type="ChEBI" id="CHEBI:30807"/>
        <dbReference type="ChEBI" id="CHEBI:64479"/>
        <dbReference type="ChEBI" id="CHEBI:78477"/>
        <dbReference type="EC" id="3.1.2.14"/>
    </reaction>
    <physiologicalReaction direction="left-to-right" evidence="36">
        <dbReference type="Rhea" id="RHEA:30124"/>
    </physiologicalReaction>
</comment>
<feature type="domain" description="Ketosynthase family 3 (KS3)" evidence="55">
    <location>
        <begin position="34"/>
        <end position="460"/>
    </location>
</feature>
<dbReference type="PROSITE" id="PS00606">
    <property type="entry name" value="KS3_1"/>
    <property type="match status" value="1"/>
</dbReference>
<dbReference type="Pfam" id="PF14765">
    <property type="entry name" value="PS-DH"/>
    <property type="match status" value="1"/>
</dbReference>
<comment type="catalytic activity">
    <reaction evidence="14">
        <text>(3R)-hydroxydodecanoyl-[ACP] = (2E)-dodecenoyl-[ACP] + H2O</text>
        <dbReference type="Rhea" id="RHEA:41876"/>
        <dbReference type="Rhea" id="RHEA-COMP:9642"/>
        <dbReference type="Rhea" id="RHEA-COMP:9643"/>
        <dbReference type="ChEBI" id="CHEBI:15377"/>
        <dbReference type="ChEBI" id="CHEBI:78470"/>
        <dbReference type="ChEBI" id="CHEBI:78472"/>
    </reaction>
    <physiologicalReaction direction="left-to-right" evidence="14">
        <dbReference type="Rhea" id="RHEA:41877"/>
    </physiologicalReaction>
</comment>
<evidence type="ECO:0000256" key="38">
    <source>
        <dbReference type="ARBA" id="ARBA00048506"/>
    </source>
</evidence>
<keyword evidence="58" id="KW-1185">Reference proteome</keyword>
<comment type="catalytic activity">
    <reaction evidence="52">
        <text>octanoyl-[ACP] + malonyl-[ACP] + H(+) = 3-oxodecanoyl-[ACP] + holo-[ACP] + CO2</text>
        <dbReference type="Rhea" id="RHEA:41852"/>
        <dbReference type="Rhea" id="RHEA-COMP:9623"/>
        <dbReference type="Rhea" id="RHEA-COMP:9636"/>
        <dbReference type="Rhea" id="RHEA-COMP:9637"/>
        <dbReference type="Rhea" id="RHEA-COMP:9685"/>
        <dbReference type="ChEBI" id="CHEBI:15378"/>
        <dbReference type="ChEBI" id="CHEBI:16526"/>
        <dbReference type="ChEBI" id="CHEBI:64479"/>
        <dbReference type="ChEBI" id="CHEBI:78449"/>
        <dbReference type="ChEBI" id="CHEBI:78463"/>
        <dbReference type="ChEBI" id="CHEBI:78464"/>
    </reaction>
    <physiologicalReaction direction="left-to-right" evidence="52">
        <dbReference type="Rhea" id="RHEA:41853"/>
    </physiologicalReaction>
</comment>
<dbReference type="GO" id="GO:0141148">
    <property type="term" value="F:enoyl-[acyl-carrier-protein] reductase (NADPH) activity"/>
    <property type="evidence" value="ECO:0007669"/>
    <property type="project" value="UniProtKB-EC"/>
</dbReference>
<dbReference type="FunFam" id="3.90.180.10:FF:000032">
    <property type="entry name" value="Probable polyketide synthase pks1"/>
    <property type="match status" value="1"/>
</dbReference>
<dbReference type="SMART" id="SM00824">
    <property type="entry name" value="PKS_TE"/>
    <property type="match status" value="1"/>
</dbReference>
<evidence type="ECO:0000313" key="58">
    <source>
        <dbReference type="Proteomes" id="UP000095210"/>
    </source>
</evidence>
<dbReference type="SUPFAM" id="SSF53901">
    <property type="entry name" value="Thiolase-like"/>
    <property type="match status" value="1"/>
</dbReference>
<accession>A0AAC9HRH3</accession>
<feature type="active site" description="Proton acceptor; for dehydratase activity" evidence="53">
    <location>
        <position position="929"/>
    </location>
</feature>
<dbReference type="SMART" id="SM00829">
    <property type="entry name" value="PKS_ER"/>
    <property type="match status" value="1"/>
</dbReference>
<evidence type="ECO:0000259" key="55">
    <source>
        <dbReference type="PROSITE" id="PS52004"/>
    </source>
</evidence>
<dbReference type="GO" id="GO:0004316">
    <property type="term" value="F:3-oxoacyl-[acyl-carrier-protein] reductase (NADPH) activity"/>
    <property type="evidence" value="ECO:0007669"/>
    <property type="project" value="UniProtKB-EC"/>
</dbReference>
<dbReference type="FunFam" id="3.40.366.10:FF:000002">
    <property type="entry name" value="Probable polyketide synthase 2"/>
    <property type="match status" value="1"/>
</dbReference>
<dbReference type="PROSITE" id="PS52019">
    <property type="entry name" value="PKS_MFAS_DH"/>
    <property type="match status" value="1"/>
</dbReference>
<dbReference type="Pfam" id="PF22953">
    <property type="entry name" value="SpnB_Rossmann"/>
    <property type="match status" value="1"/>
</dbReference>
<keyword evidence="12" id="KW-0012">Acyltransferase</keyword>